<dbReference type="InterPro" id="IPR058347">
    <property type="entry name" value="DUF8034"/>
</dbReference>
<dbReference type="SUPFAM" id="SSF48208">
    <property type="entry name" value="Six-hairpin glycosidases"/>
    <property type="match status" value="1"/>
</dbReference>
<accession>A0A382J6X5</accession>
<reference evidence="1" key="1">
    <citation type="submission" date="2018-05" db="EMBL/GenBank/DDBJ databases">
        <authorList>
            <person name="Lanie J.A."/>
            <person name="Ng W.-L."/>
            <person name="Kazmierczak K.M."/>
            <person name="Andrzejewski T.M."/>
            <person name="Davidsen T.M."/>
            <person name="Wayne K.J."/>
            <person name="Tettelin H."/>
            <person name="Glass J.I."/>
            <person name="Rusch D."/>
            <person name="Podicherti R."/>
            <person name="Tsui H.-C.T."/>
            <person name="Winkler M.E."/>
        </authorList>
    </citation>
    <scope>NUCLEOTIDE SEQUENCE</scope>
</reference>
<organism evidence="1">
    <name type="scientific">marine metagenome</name>
    <dbReference type="NCBI Taxonomy" id="408172"/>
    <lineage>
        <taxon>unclassified sequences</taxon>
        <taxon>metagenomes</taxon>
        <taxon>ecological metagenomes</taxon>
    </lineage>
</organism>
<protein>
    <submittedName>
        <fullName evidence="1">Uncharacterized protein</fullName>
    </submittedName>
</protein>
<feature type="non-terminal residue" evidence="1">
    <location>
        <position position="1"/>
    </location>
</feature>
<dbReference type="AlphaFoldDB" id="A0A382J6X5"/>
<proteinExistence type="predicted"/>
<gene>
    <name evidence="1" type="ORF">METZ01_LOCUS259961</name>
</gene>
<feature type="non-terminal residue" evidence="1">
    <location>
        <position position="350"/>
    </location>
</feature>
<evidence type="ECO:0000313" key="1">
    <source>
        <dbReference type="EMBL" id="SVC07107.1"/>
    </source>
</evidence>
<dbReference type="GO" id="GO:0005975">
    <property type="term" value="P:carbohydrate metabolic process"/>
    <property type="evidence" value="ECO:0007669"/>
    <property type="project" value="InterPro"/>
</dbReference>
<dbReference type="Pfam" id="PF26099">
    <property type="entry name" value="DUF8034"/>
    <property type="match status" value="1"/>
</dbReference>
<dbReference type="EMBL" id="UINC01071869">
    <property type="protein sequence ID" value="SVC07107.1"/>
    <property type="molecule type" value="Genomic_DNA"/>
</dbReference>
<dbReference type="InterPro" id="IPR008928">
    <property type="entry name" value="6-hairpin_glycosidase_sf"/>
</dbReference>
<name>A0A382J6X5_9ZZZZ</name>
<sequence length="350" mass="39711">EPLWFEKPARRRQIVDLFDRLILQCDTPNSLAATALVTNAYLYTGDSKYKQWVLDYTEAWMERTEKNGGICPDNVDADGVVGGGREGVWWGGQYGWNHYQGYNIMFHGINIAVECAQLLTGDSGYLDFLRSQIKVQLDNGKKREDGQLLVPVRHGPEGWDWAQAPGPHMNDGLEMRGYWLEPTPLRGQEIMHLYHASMRQEDYELITQVRDGDVERDWNELGALGEKNWGNTEFARFQYYDGRNPGWPEQILAAEYRHALETFESMRADERSQLDIISTNRIPAQPVLTKGLTQVTLGAPQSVYNGGLLRATVRYYDPDRGRPGLPLDVAALVDKLGPKTVGIQLVNTNH</sequence>